<feature type="transmembrane region" description="Helical" evidence="9">
    <location>
        <begin position="474"/>
        <end position="499"/>
    </location>
</feature>
<dbReference type="PANTHER" id="PTHR10796">
    <property type="entry name" value="PATCHED-RELATED"/>
    <property type="match status" value="1"/>
</dbReference>
<feature type="transmembrane region" description="Helical" evidence="9">
    <location>
        <begin position="692"/>
        <end position="713"/>
    </location>
</feature>
<feature type="transmembrane region" description="Helical" evidence="9">
    <location>
        <begin position="925"/>
        <end position="947"/>
    </location>
</feature>
<dbReference type="Gene3D" id="1.20.1640.10">
    <property type="entry name" value="Multidrug efflux transporter AcrB transmembrane domain"/>
    <property type="match status" value="2"/>
</dbReference>
<evidence type="ECO:0000256" key="9">
    <source>
        <dbReference type="SAM" id="Phobius"/>
    </source>
</evidence>
<sequence>MSVSIMMTAESSDLPFAAESLSHELVAPSVALLSSQISNDLAGAPHSRPVAAGSSGKISTRERGLEDSTSPLLLYIDRIGSSSPMSRWFTKKLRHLMALERIVRFDEQFLHMDFFERHLRLLSAKYARVVYHYPAWFVTIPLVIGVALSTGLLFLNKTDSAMYLYTPVNGAGKYEQAVFQSLWPEKADGYAPSRMYTSKGQCFLYVTAKDGGNIFTDEMLQAIVKVNSYVAEEIQVTSLNLSSRRTKQPPFPIVLIQRIHTCSCLCSAKKINLLCLRKARDLARWCNFSWKYDSFLRQVTDGDKILKYEDVCAKAKNSCYLNPLVHMIKAFRQSPEVISVQLSYPKMTVGNQAIYLASTIGGVEINKSTGNIQSAKAWMLVYPLEFSSAEDKFRKDLWQAEFEKRMTSYEDPLLSLSVFHDQALDNELNRNAQVLAPRLLPCFVLLLVFSALSTVQLTKRGNHVSLKARSCSPLVAIGGVLGACLGVASSMGLTTYLGFQYSKVVAIMPFLIVSVRIDNTFLMIAALAAADRRLSVEDRIVEAISEASVSIFLTVATDALSFGVGCITDFPAVQTFCVYTCSAIVVTFIYQLTFLFGLLVYEARRENRMDREAEQYRSSVATIMSKILPLTKTLVAASCRRKNGVKSETKDKIATPNDSINKADDKVEEAEFFNSFFSGQYATFIMSKQARFFTALLFVLYAAASIYGCMGIREGLEPYKLLPFGSYVATYYQDMEKYMWTYGIQMHVAVSKPGNLADYKQREKVINLIRMLAESRHGVGLEGVECWLIDYLRFLSGQMGIDVDDLNTSSFYDYALLFLNMPTNEPYRKDIVWEEDSSNVRIKAFRFLVGLKAFNSTVSQRETVADMRRIASDNAALNVTTFNKLWPYVDQYDAILPNIIQECGYGIMCMILLALLLIPKAICSLWVTFAILSVDLGVIGFMTLWGLNMDTVSMITIVMSIGFSVDFSAHIAYAYSIQTAAKPIQRIRYALGQLAWPVIQGGVSTLLGVLLLADLGSYMIISFFKTVFLVITLGLMHALLFLPLFLTLSGEISEKYQRHCCHIRKRDGSVPQDVERQASSNCNKPENHTVING</sequence>
<evidence type="ECO:0000256" key="8">
    <source>
        <dbReference type="SAM" id="MobiDB-lite"/>
    </source>
</evidence>
<dbReference type="FunFam" id="1.20.1640.10:FF:000013">
    <property type="entry name" value="PaTched Related family"/>
    <property type="match status" value="1"/>
</dbReference>
<feature type="transmembrane region" description="Helical" evidence="9">
    <location>
        <begin position="505"/>
        <end position="530"/>
    </location>
</feature>
<feature type="compositionally biased region" description="Polar residues" evidence="8">
    <location>
        <begin position="1077"/>
        <end position="1093"/>
    </location>
</feature>
<keyword evidence="6 9" id="KW-0472">Membrane</keyword>
<feature type="transmembrane region" description="Helical" evidence="9">
    <location>
        <begin position="895"/>
        <end position="918"/>
    </location>
</feature>
<dbReference type="Proteomes" id="UP000030758">
    <property type="component" value="Unassembled WGS sequence"/>
</dbReference>
<dbReference type="GO" id="GO:0018996">
    <property type="term" value="P:molting cycle, collagen and cuticulin-based cuticle"/>
    <property type="evidence" value="ECO:0007669"/>
    <property type="project" value="TreeGrafter"/>
</dbReference>
<keyword evidence="3" id="KW-1003">Cell membrane</keyword>
<dbReference type="PROSITE" id="PS50156">
    <property type="entry name" value="SSD"/>
    <property type="match status" value="1"/>
</dbReference>
<accession>A0A085MWM3</accession>
<gene>
    <name evidence="11" type="ORF">M514_06954</name>
</gene>
<dbReference type="AlphaFoldDB" id="A0A085MWM3"/>
<name>A0A085MWM3_9BILA</name>
<feature type="transmembrane region" description="Helical" evidence="9">
    <location>
        <begin position="551"/>
        <end position="570"/>
    </location>
</feature>
<dbReference type="InterPro" id="IPR003392">
    <property type="entry name" value="PTHD_SSD"/>
</dbReference>
<comment type="similarity">
    <text evidence="2">Belongs to the patched family.</text>
</comment>
<dbReference type="InterPro" id="IPR051697">
    <property type="entry name" value="Patched_domain-protein"/>
</dbReference>
<evidence type="ECO:0000256" key="2">
    <source>
        <dbReference type="ARBA" id="ARBA00005585"/>
    </source>
</evidence>
<feature type="transmembrane region" description="Helical" evidence="9">
    <location>
        <begin position="435"/>
        <end position="453"/>
    </location>
</feature>
<dbReference type="GO" id="GO:0005886">
    <property type="term" value="C:plasma membrane"/>
    <property type="evidence" value="ECO:0007669"/>
    <property type="project" value="UniProtKB-SubCell"/>
</dbReference>
<feature type="transmembrane region" description="Helical" evidence="9">
    <location>
        <begin position="576"/>
        <end position="601"/>
    </location>
</feature>
<evidence type="ECO:0000259" key="10">
    <source>
        <dbReference type="PROSITE" id="PS50156"/>
    </source>
</evidence>
<feature type="domain" description="SSD" evidence="10">
    <location>
        <begin position="475"/>
        <end position="601"/>
    </location>
</feature>
<feature type="transmembrane region" description="Helical" evidence="9">
    <location>
        <begin position="1027"/>
        <end position="1048"/>
    </location>
</feature>
<feature type="transmembrane region" description="Helical" evidence="9">
    <location>
        <begin position="994"/>
        <end position="1021"/>
    </location>
</feature>
<dbReference type="InterPro" id="IPR000731">
    <property type="entry name" value="SSD"/>
</dbReference>
<dbReference type="GO" id="GO:0006897">
    <property type="term" value="P:endocytosis"/>
    <property type="evidence" value="ECO:0007669"/>
    <property type="project" value="TreeGrafter"/>
</dbReference>
<dbReference type="PANTHER" id="PTHR10796:SF92">
    <property type="entry name" value="PATCHED-RELATED, ISOFORM A"/>
    <property type="match status" value="1"/>
</dbReference>
<keyword evidence="7" id="KW-0325">Glycoprotein</keyword>
<dbReference type="EMBL" id="KL367617">
    <property type="protein sequence ID" value="KFD61619.1"/>
    <property type="molecule type" value="Genomic_DNA"/>
</dbReference>
<protein>
    <recommendedName>
        <fullName evidence="10">SSD domain-containing protein</fullName>
    </recommendedName>
</protein>
<evidence type="ECO:0000313" key="11">
    <source>
        <dbReference type="EMBL" id="KFD61619.1"/>
    </source>
</evidence>
<evidence type="ECO:0000256" key="5">
    <source>
        <dbReference type="ARBA" id="ARBA00022989"/>
    </source>
</evidence>
<evidence type="ECO:0000256" key="7">
    <source>
        <dbReference type="ARBA" id="ARBA00023180"/>
    </source>
</evidence>
<feature type="region of interest" description="Disordered" evidence="8">
    <location>
        <begin position="44"/>
        <end position="64"/>
    </location>
</feature>
<feature type="region of interest" description="Disordered" evidence="8">
    <location>
        <begin position="1074"/>
        <end position="1093"/>
    </location>
</feature>
<dbReference type="GO" id="GO:0030659">
    <property type="term" value="C:cytoplasmic vesicle membrane"/>
    <property type="evidence" value="ECO:0007669"/>
    <property type="project" value="TreeGrafter"/>
</dbReference>
<dbReference type="Pfam" id="PF02460">
    <property type="entry name" value="Patched"/>
    <property type="match status" value="1"/>
</dbReference>
<comment type="subcellular location">
    <subcellularLocation>
        <location evidence="1">Cell membrane</location>
        <topology evidence="1">Multi-pass membrane protein</topology>
    </subcellularLocation>
</comment>
<feature type="transmembrane region" description="Helical" evidence="9">
    <location>
        <begin position="953"/>
        <end position="973"/>
    </location>
</feature>
<organism evidence="11">
    <name type="scientific">Trichuris suis</name>
    <name type="common">pig whipworm</name>
    <dbReference type="NCBI Taxonomy" id="68888"/>
    <lineage>
        <taxon>Eukaryota</taxon>
        <taxon>Metazoa</taxon>
        <taxon>Ecdysozoa</taxon>
        <taxon>Nematoda</taxon>
        <taxon>Enoplea</taxon>
        <taxon>Dorylaimia</taxon>
        <taxon>Trichinellida</taxon>
        <taxon>Trichuridae</taxon>
        <taxon>Trichuris</taxon>
    </lineage>
</organism>
<evidence type="ECO:0000256" key="1">
    <source>
        <dbReference type="ARBA" id="ARBA00004651"/>
    </source>
</evidence>
<dbReference type="SUPFAM" id="SSF82866">
    <property type="entry name" value="Multidrug efflux transporter AcrB transmembrane domain"/>
    <property type="match status" value="2"/>
</dbReference>
<reference evidence="11" key="1">
    <citation type="journal article" date="2014" name="Nat. Genet.">
        <title>Genome and transcriptome of the porcine whipworm Trichuris suis.</title>
        <authorList>
            <person name="Jex A.R."/>
            <person name="Nejsum P."/>
            <person name="Schwarz E.M."/>
            <person name="Hu L."/>
            <person name="Young N.D."/>
            <person name="Hall R.S."/>
            <person name="Korhonen P.K."/>
            <person name="Liao S."/>
            <person name="Thamsborg S."/>
            <person name="Xia J."/>
            <person name="Xu P."/>
            <person name="Wang S."/>
            <person name="Scheerlinck J.P."/>
            <person name="Hofmann A."/>
            <person name="Sternberg P.W."/>
            <person name="Wang J."/>
            <person name="Gasser R.B."/>
        </authorList>
    </citation>
    <scope>NUCLEOTIDE SEQUENCE [LARGE SCALE GENOMIC DNA]</scope>
    <source>
        <strain evidence="11">DCEP-RM93F</strain>
    </source>
</reference>
<evidence type="ECO:0000256" key="3">
    <source>
        <dbReference type="ARBA" id="ARBA00022475"/>
    </source>
</evidence>
<evidence type="ECO:0000256" key="4">
    <source>
        <dbReference type="ARBA" id="ARBA00022692"/>
    </source>
</evidence>
<evidence type="ECO:0000256" key="6">
    <source>
        <dbReference type="ARBA" id="ARBA00023136"/>
    </source>
</evidence>
<feature type="transmembrane region" description="Helical" evidence="9">
    <location>
        <begin position="135"/>
        <end position="155"/>
    </location>
</feature>
<proteinExistence type="inferred from homology"/>
<keyword evidence="4 9" id="KW-0812">Transmembrane</keyword>
<keyword evidence="5 9" id="KW-1133">Transmembrane helix</keyword>